<dbReference type="EMBL" id="JBHTHZ010000002">
    <property type="protein sequence ID" value="MFD0792722.1"/>
    <property type="molecule type" value="Genomic_DNA"/>
</dbReference>
<keyword evidence="1" id="KW-0378">Hydrolase</keyword>
<reference evidence="2" key="1">
    <citation type="journal article" date="2019" name="Int. J. Syst. Evol. Microbiol.">
        <title>The Global Catalogue of Microorganisms (GCM) 10K type strain sequencing project: providing services to taxonomists for standard genome sequencing and annotation.</title>
        <authorList>
            <consortium name="The Broad Institute Genomics Platform"/>
            <consortium name="The Broad Institute Genome Sequencing Center for Infectious Disease"/>
            <person name="Wu L."/>
            <person name="Ma J."/>
        </authorList>
    </citation>
    <scope>NUCLEOTIDE SEQUENCE [LARGE SCALE GENOMIC DNA]</scope>
    <source>
        <strain evidence="2">CCUG 61484</strain>
    </source>
</reference>
<comment type="caution">
    <text evidence="1">The sequence shown here is derived from an EMBL/GenBank/DDBJ whole genome shotgun (WGS) entry which is preliminary data.</text>
</comment>
<dbReference type="PANTHER" id="PTHR43857">
    <property type="entry name" value="BLR7761 PROTEIN"/>
    <property type="match status" value="1"/>
</dbReference>
<dbReference type="PANTHER" id="PTHR43857:SF1">
    <property type="entry name" value="YJGH FAMILY PROTEIN"/>
    <property type="match status" value="1"/>
</dbReference>
<dbReference type="EC" id="3.5.-.-" evidence="1"/>
<evidence type="ECO:0000313" key="2">
    <source>
        <dbReference type="Proteomes" id="UP001597010"/>
    </source>
</evidence>
<dbReference type="RefSeq" id="WP_377111445.1">
    <property type="nucleotide sequence ID" value="NZ_JBHTHZ010000002.1"/>
</dbReference>
<proteinExistence type="predicted"/>
<dbReference type="Gene3D" id="3.30.1330.40">
    <property type="entry name" value="RutC-like"/>
    <property type="match status" value="1"/>
</dbReference>
<dbReference type="CDD" id="cd00448">
    <property type="entry name" value="YjgF_YER057c_UK114_family"/>
    <property type="match status" value="1"/>
</dbReference>
<dbReference type="Pfam" id="PF01042">
    <property type="entry name" value="Ribonuc_L-PSP"/>
    <property type="match status" value="1"/>
</dbReference>
<evidence type="ECO:0000313" key="1">
    <source>
        <dbReference type="EMBL" id="MFD0792722.1"/>
    </source>
</evidence>
<keyword evidence="2" id="KW-1185">Reference proteome</keyword>
<dbReference type="InterPro" id="IPR035959">
    <property type="entry name" value="RutC-like_sf"/>
</dbReference>
<organism evidence="1 2">
    <name type="scientific">Mucilaginibacter litoreus</name>
    <dbReference type="NCBI Taxonomy" id="1048221"/>
    <lineage>
        <taxon>Bacteria</taxon>
        <taxon>Pseudomonadati</taxon>
        <taxon>Bacteroidota</taxon>
        <taxon>Sphingobacteriia</taxon>
        <taxon>Sphingobacteriales</taxon>
        <taxon>Sphingobacteriaceae</taxon>
        <taxon>Mucilaginibacter</taxon>
    </lineage>
</organism>
<accession>A0ABW3AP00</accession>
<dbReference type="InterPro" id="IPR006175">
    <property type="entry name" value="YjgF/YER057c/UK114"/>
</dbReference>
<gene>
    <name evidence="1" type="ORF">ACFQZX_03780</name>
</gene>
<protein>
    <submittedName>
        <fullName evidence="1">RidA family protein</fullName>
        <ecNumber evidence="1">3.5.-.-</ecNumber>
    </submittedName>
</protein>
<sequence length="130" mass="14429">MKKHIVNPWKWQDQLGYAQGVEVRNNQGTLYCAGQAAMTADGQPSEGNMAQQIELSLQNVEKVVKQAGYHLSNIVRLNIYTTSIDEFFPAYGTLAGWMAQHNILPSSTLVEVSALAYPQLKIEFEATVVD</sequence>
<name>A0ABW3AP00_9SPHI</name>
<dbReference type="Proteomes" id="UP001597010">
    <property type="component" value="Unassembled WGS sequence"/>
</dbReference>
<dbReference type="GO" id="GO:0016787">
    <property type="term" value="F:hydrolase activity"/>
    <property type="evidence" value="ECO:0007669"/>
    <property type="project" value="UniProtKB-KW"/>
</dbReference>
<dbReference type="SUPFAM" id="SSF55298">
    <property type="entry name" value="YjgF-like"/>
    <property type="match status" value="1"/>
</dbReference>